<feature type="binding site" evidence="9">
    <location>
        <position position="312"/>
    </location>
    <ligand>
        <name>ATP</name>
        <dbReference type="ChEBI" id="CHEBI:30616"/>
    </ligand>
</feature>
<keyword evidence="3 9" id="KW-0820">tRNA-binding</keyword>
<evidence type="ECO:0000313" key="11">
    <source>
        <dbReference type="EMBL" id="BBY07640.1"/>
    </source>
</evidence>
<feature type="binding site" evidence="9">
    <location>
        <position position="321"/>
    </location>
    <ligand>
        <name>ATP</name>
        <dbReference type="ChEBI" id="CHEBI:30616"/>
    </ligand>
</feature>
<dbReference type="InterPro" id="IPR049961">
    <property type="entry name" value="ThiI_N"/>
</dbReference>
<dbReference type="AlphaFoldDB" id="A0A7I7PGD0"/>
<dbReference type="Pfam" id="PF22025">
    <property type="entry name" value="ThiI_fer"/>
    <property type="match status" value="1"/>
</dbReference>
<dbReference type="PROSITE" id="PS51165">
    <property type="entry name" value="THUMP"/>
    <property type="match status" value="1"/>
</dbReference>
<dbReference type="InterPro" id="IPR020536">
    <property type="entry name" value="ThiI_AANH"/>
</dbReference>
<evidence type="ECO:0000256" key="7">
    <source>
        <dbReference type="ARBA" id="ARBA00022884"/>
    </source>
</evidence>
<dbReference type="GO" id="GO:0009229">
    <property type="term" value="P:thiamine diphosphate biosynthetic process"/>
    <property type="evidence" value="ECO:0007669"/>
    <property type="project" value="UniProtKB-UniRule"/>
</dbReference>
<feature type="binding site" evidence="9">
    <location>
        <begin position="208"/>
        <end position="209"/>
    </location>
    <ligand>
        <name>ATP</name>
        <dbReference type="ChEBI" id="CHEBI:30616"/>
    </ligand>
</feature>
<evidence type="ECO:0000256" key="3">
    <source>
        <dbReference type="ARBA" id="ARBA00022555"/>
    </source>
</evidence>
<evidence type="ECO:0000256" key="4">
    <source>
        <dbReference type="ARBA" id="ARBA00022679"/>
    </source>
</evidence>
<dbReference type="GO" id="GO:0005829">
    <property type="term" value="C:cytosol"/>
    <property type="evidence" value="ECO:0007669"/>
    <property type="project" value="TreeGrafter"/>
</dbReference>
<keyword evidence="4 9" id="KW-0808">Transferase</keyword>
<dbReference type="InterPro" id="IPR054173">
    <property type="entry name" value="ThiI_fer"/>
</dbReference>
<dbReference type="Pfam" id="PF02568">
    <property type="entry name" value="ThiI"/>
    <property type="match status" value="1"/>
</dbReference>
<dbReference type="InterPro" id="IPR014729">
    <property type="entry name" value="Rossmann-like_a/b/a_fold"/>
</dbReference>
<dbReference type="InterPro" id="IPR049962">
    <property type="entry name" value="THUMP_ThiI"/>
</dbReference>
<dbReference type="OrthoDB" id="9773948at2"/>
<feature type="domain" description="THUMP" evidence="10">
    <location>
        <begin position="84"/>
        <end position="190"/>
    </location>
</feature>
<evidence type="ECO:0000256" key="5">
    <source>
        <dbReference type="ARBA" id="ARBA00022741"/>
    </source>
</evidence>
<dbReference type="EC" id="2.8.1.4" evidence="9"/>
<dbReference type="Gene3D" id="3.40.50.620">
    <property type="entry name" value="HUPs"/>
    <property type="match status" value="1"/>
</dbReference>
<dbReference type="GO" id="GO:0009228">
    <property type="term" value="P:thiamine biosynthetic process"/>
    <property type="evidence" value="ECO:0007669"/>
    <property type="project" value="UniProtKB-KW"/>
</dbReference>
<evidence type="ECO:0000259" key="10">
    <source>
        <dbReference type="PROSITE" id="PS51165"/>
    </source>
</evidence>
<dbReference type="InterPro" id="IPR004114">
    <property type="entry name" value="THUMP_dom"/>
</dbReference>
<name>A0A7I7PGD0_9MYCO</name>
<protein>
    <recommendedName>
        <fullName evidence="9">Probable tRNA sulfurtransferase</fullName>
        <ecNumber evidence="9">2.8.1.4</ecNumber>
    </recommendedName>
    <alternativeName>
        <fullName evidence="9">Sulfur carrier protein ThiS sulfurtransferase</fullName>
    </alternativeName>
    <alternativeName>
        <fullName evidence="9">Thiamine biosynthesis protein ThiI</fullName>
    </alternativeName>
    <alternativeName>
        <fullName evidence="9">tRNA 4-thiouridine synthase</fullName>
    </alternativeName>
</protein>
<evidence type="ECO:0000313" key="12">
    <source>
        <dbReference type="Proteomes" id="UP000466894"/>
    </source>
</evidence>
<evidence type="ECO:0000256" key="9">
    <source>
        <dbReference type="HAMAP-Rule" id="MF_00021"/>
    </source>
</evidence>
<dbReference type="InterPro" id="IPR050102">
    <property type="entry name" value="tRNA_sulfurtransferase_ThiI"/>
</dbReference>
<comment type="subcellular location">
    <subcellularLocation>
        <location evidence="1 9">Cytoplasm</location>
    </subcellularLocation>
</comment>
<keyword evidence="2 9" id="KW-0963">Cytoplasm</keyword>
<comment type="catalytic activity">
    <reaction evidence="9">
        <text>[ThiI sulfur-carrier protein]-S-sulfanyl-L-cysteine + a uridine in tRNA + 2 reduced [2Fe-2S]-[ferredoxin] + ATP + H(+) = [ThiI sulfur-carrier protein]-L-cysteine + a 4-thiouridine in tRNA + 2 oxidized [2Fe-2S]-[ferredoxin] + AMP + diphosphate</text>
        <dbReference type="Rhea" id="RHEA:24176"/>
        <dbReference type="Rhea" id="RHEA-COMP:10000"/>
        <dbReference type="Rhea" id="RHEA-COMP:10001"/>
        <dbReference type="Rhea" id="RHEA-COMP:13337"/>
        <dbReference type="Rhea" id="RHEA-COMP:13338"/>
        <dbReference type="Rhea" id="RHEA-COMP:13339"/>
        <dbReference type="Rhea" id="RHEA-COMP:13340"/>
        <dbReference type="ChEBI" id="CHEBI:15378"/>
        <dbReference type="ChEBI" id="CHEBI:29950"/>
        <dbReference type="ChEBI" id="CHEBI:30616"/>
        <dbReference type="ChEBI" id="CHEBI:33019"/>
        <dbReference type="ChEBI" id="CHEBI:33737"/>
        <dbReference type="ChEBI" id="CHEBI:33738"/>
        <dbReference type="ChEBI" id="CHEBI:61963"/>
        <dbReference type="ChEBI" id="CHEBI:65315"/>
        <dbReference type="ChEBI" id="CHEBI:136798"/>
        <dbReference type="ChEBI" id="CHEBI:456215"/>
        <dbReference type="EC" id="2.8.1.4"/>
    </reaction>
</comment>
<feature type="binding site" evidence="9">
    <location>
        <position position="290"/>
    </location>
    <ligand>
        <name>ATP</name>
        <dbReference type="ChEBI" id="CHEBI:30616"/>
    </ligand>
</feature>
<keyword evidence="7 9" id="KW-0694">RNA-binding</keyword>
<evidence type="ECO:0000256" key="8">
    <source>
        <dbReference type="ARBA" id="ARBA00022977"/>
    </source>
</evidence>
<comment type="caution">
    <text evidence="9">Lacks conserved residue(s) required for the propagation of feature annotation.</text>
</comment>
<comment type="catalytic activity">
    <reaction evidence="9">
        <text>[ThiS sulfur-carrier protein]-C-terminal Gly-Gly-AMP + S-sulfanyl-L-cysteinyl-[cysteine desulfurase] + AH2 = [ThiS sulfur-carrier protein]-C-terminal-Gly-aminoethanethioate + L-cysteinyl-[cysteine desulfurase] + A + AMP + 2 H(+)</text>
        <dbReference type="Rhea" id="RHEA:43340"/>
        <dbReference type="Rhea" id="RHEA-COMP:12157"/>
        <dbReference type="Rhea" id="RHEA-COMP:12158"/>
        <dbReference type="Rhea" id="RHEA-COMP:12910"/>
        <dbReference type="Rhea" id="RHEA-COMP:19908"/>
        <dbReference type="ChEBI" id="CHEBI:13193"/>
        <dbReference type="ChEBI" id="CHEBI:15378"/>
        <dbReference type="ChEBI" id="CHEBI:17499"/>
        <dbReference type="ChEBI" id="CHEBI:29950"/>
        <dbReference type="ChEBI" id="CHEBI:61963"/>
        <dbReference type="ChEBI" id="CHEBI:90618"/>
        <dbReference type="ChEBI" id="CHEBI:232372"/>
        <dbReference type="ChEBI" id="CHEBI:456215"/>
    </reaction>
</comment>
<evidence type="ECO:0000256" key="6">
    <source>
        <dbReference type="ARBA" id="ARBA00022840"/>
    </source>
</evidence>
<evidence type="ECO:0000256" key="1">
    <source>
        <dbReference type="ARBA" id="ARBA00004496"/>
    </source>
</evidence>
<dbReference type="HAMAP" id="MF_00021">
    <property type="entry name" value="ThiI"/>
    <property type="match status" value="1"/>
</dbReference>
<comment type="function">
    <text evidence="9">Catalyzes the ATP-dependent transfer of a sulfur to tRNA to produce 4-thiouridine in position 8 of tRNAs, which functions as a near-UV photosensor. Also catalyzes the transfer of sulfur to the sulfur carrier protein ThiS, forming ThiS-thiocarboxylate. This is a step in the synthesis of thiazole, in the thiamine biosynthesis pathway. The sulfur is donated as persulfide by IscS.</text>
</comment>
<dbReference type="KEGG" id="mnv:MNVI_29580"/>
<keyword evidence="8 9" id="KW-0784">Thiamine biosynthesis</keyword>
<comment type="similarity">
    <text evidence="9">Belongs to the ThiI family.</text>
</comment>
<dbReference type="SUPFAM" id="SSF52402">
    <property type="entry name" value="Adenine nucleotide alpha hydrolases-like"/>
    <property type="match status" value="1"/>
</dbReference>
<proteinExistence type="inferred from homology"/>
<accession>A0A7I7PGD0</accession>
<dbReference type="Gene3D" id="3.30.2130.30">
    <property type="match status" value="1"/>
</dbReference>
<dbReference type="CDD" id="cd01712">
    <property type="entry name" value="PPase_ThiI"/>
    <property type="match status" value="1"/>
</dbReference>
<gene>
    <name evidence="9 11" type="primary">thiI</name>
    <name evidence="11" type="ORF">MNVI_29580</name>
</gene>
<dbReference type="SUPFAM" id="SSF143437">
    <property type="entry name" value="THUMP domain-like"/>
    <property type="match status" value="1"/>
</dbReference>
<dbReference type="GO" id="GO:0140741">
    <property type="term" value="F:tRNA-uracil-4 sulfurtransferase activity"/>
    <property type="evidence" value="ECO:0007669"/>
    <property type="project" value="UniProtKB-EC"/>
</dbReference>
<dbReference type="GO" id="GO:0002937">
    <property type="term" value="P:tRNA 4-thiouridine biosynthesis"/>
    <property type="evidence" value="ECO:0007669"/>
    <property type="project" value="TreeGrafter"/>
</dbReference>
<dbReference type="GO" id="GO:0004810">
    <property type="term" value="F:CCA tRNA nucleotidyltransferase activity"/>
    <property type="evidence" value="ECO:0007669"/>
    <property type="project" value="InterPro"/>
</dbReference>
<dbReference type="EMBL" id="AP022583">
    <property type="protein sequence ID" value="BBY07640.1"/>
    <property type="molecule type" value="Genomic_DNA"/>
</dbReference>
<dbReference type="NCBIfam" id="TIGR00342">
    <property type="entry name" value="tRNA uracil 4-sulfurtransferase ThiI"/>
    <property type="match status" value="1"/>
</dbReference>
<comment type="pathway">
    <text evidence="9">Cofactor biosynthesis; thiamine diphosphate biosynthesis.</text>
</comment>
<dbReference type="GO" id="GO:0000049">
    <property type="term" value="F:tRNA binding"/>
    <property type="evidence" value="ECO:0007669"/>
    <property type="project" value="UniProtKB-UniRule"/>
</dbReference>
<dbReference type="PANTHER" id="PTHR43209:SF1">
    <property type="entry name" value="TRNA SULFURTRANSFERASE"/>
    <property type="match status" value="1"/>
</dbReference>
<organism evidence="11 12">
    <name type="scientific">Mycobacterium noviomagense</name>
    <dbReference type="NCBI Taxonomy" id="459858"/>
    <lineage>
        <taxon>Bacteria</taxon>
        <taxon>Bacillati</taxon>
        <taxon>Actinomycetota</taxon>
        <taxon>Actinomycetes</taxon>
        <taxon>Mycobacteriales</taxon>
        <taxon>Mycobacteriaceae</taxon>
        <taxon>Mycobacterium</taxon>
    </lineage>
</organism>
<dbReference type="UniPathway" id="UPA00060"/>
<dbReference type="SMART" id="SM00981">
    <property type="entry name" value="THUMP"/>
    <property type="match status" value="1"/>
</dbReference>
<sequence length="437" mass="47190">MTSAFSEPVVASGTSSAAQLRVEPCVLLKYGELALKRGNQQRFERHLVRNLRHALAHGTDTAPRVRLRRRSGVLAVSAPPLSHAEVVQRARDVIGISVVQPVWRVAKSAAAAEAAAVRLLRERDADPPAPTFAVRCRRRDRRFGLTSEQLAASIGARVCAELGWRVDLKHPDVELGVEVDRREIFLGVDRHRGQGGLPVGSSGRALVLLSGGFDSPVAAYRAMRRGLRCDFLHCTGAPFTDATSTYKAYALARQLSRFQPGSRLYVAAVGRAQRTLATSGAGEAQIVAQRRLYVRVADALARRVGAQALVTGDSLGQVSSQTLANLAVVEEAAGLPVLRPLLAFDKVEILDEARQIGTAEISVLRDQDCCQLFLPRRVATYTTVGRLADVEARAGMDTLVDNVLSHIQEFDLDSCEATAGALAAQEATTAKDQHTQQ</sequence>
<dbReference type="CDD" id="cd11716">
    <property type="entry name" value="THUMP_ThiI"/>
    <property type="match status" value="1"/>
</dbReference>
<dbReference type="Proteomes" id="UP000466894">
    <property type="component" value="Chromosome"/>
</dbReference>
<dbReference type="GO" id="GO:0005524">
    <property type="term" value="F:ATP binding"/>
    <property type="evidence" value="ECO:0007669"/>
    <property type="project" value="UniProtKB-UniRule"/>
</dbReference>
<keyword evidence="5 9" id="KW-0547">Nucleotide-binding</keyword>
<dbReference type="PANTHER" id="PTHR43209">
    <property type="entry name" value="TRNA SULFURTRANSFERASE"/>
    <property type="match status" value="1"/>
</dbReference>
<reference evidence="11 12" key="1">
    <citation type="journal article" date="2019" name="Emerg. Microbes Infect.">
        <title>Comprehensive subspecies identification of 175 nontuberculous mycobacteria species based on 7547 genomic profiles.</title>
        <authorList>
            <person name="Matsumoto Y."/>
            <person name="Kinjo T."/>
            <person name="Motooka D."/>
            <person name="Nabeya D."/>
            <person name="Jung N."/>
            <person name="Uechi K."/>
            <person name="Horii T."/>
            <person name="Iida T."/>
            <person name="Fujita J."/>
            <person name="Nakamura S."/>
        </authorList>
    </citation>
    <scope>NUCLEOTIDE SEQUENCE [LARGE SCALE GENOMIC DNA]</scope>
    <source>
        <strain evidence="11 12">JCM 16367</strain>
    </source>
</reference>
<dbReference type="GO" id="GO:0052837">
    <property type="term" value="P:thiazole biosynthetic process"/>
    <property type="evidence" value="ECO:0007669"/>
    <property type="project" value="TreeGrafter"/>
</dbReference>
<evidence type="ECO:0000256" key="2">
    <source>
        <dbReference type="ARBA" id="ARBA00022490"/>
    </source>
</evidence>
<dbReference type="Pfam" id="PF02926">
    <property type="entry name" value="THUMP"/>
    <property type="match status" value="1"/>
</dbReference>
<keyword evidence="6 9" id="KW-0067">ATP-binding</keyword>
<dbReference type="InterPro" id="IPR003720">
    <property type="entry name" value="tRNA_STrfase"/>
</dbReference>